<protein>
    <submittedName>
        <fullName evidence="1">Uncharacterized protein</fullName>
    </submittedName>
</protein>
<proteinExistence type="predicted"/>
<keyword evidence="2" id="KW-1185">Reference proteome</keyword>
<sequence length="210" mass="23666">MQLVWFRKSTPEMCAAGGYEEGEFYPGDRTESPCIYRVSTSFSVVDGKRMPAWLEIEGAVHEENIDQPLWGARIELRNGVPKIANVGFSSLDHGREVKASDFQRLRSAIYVFYSAFCGEIGPDGEPIYRTDPADDKRIAEFLEGRRTGRQRLKTDDYKRAAQVYRDNFDGTPTQAVADAFRVGLRQGGNIVAECRRRGFLPSTKQGKKQA</sequence>
<dbReference type="AlphaFoldDB" id="A0A100WC97"/>
<reference evidence="2" key="2">
    <citation type="submission" date="2016-02" db="EMBL/GenBank/DDBJ databases">
        <title>Draft genome sequence of five rapidly growing Mycobacterium species.</title>
        <authorList>
            <person name="Katahira K."/>
            <person name="Gotou Y."/>
            <person name="Iida K."/>
            <person name="Ogura Y."/>
            <person name="Hayashi T."/>
        </authorList>
    </citation>
    <scope>NUCLEOTIDE SEQUENCE [LARGE SCALE GENOMIC DNA]</scope>
    <source>
        <strain evidence="2">JCM15298</strain>
    </source>
</reference>
<comment type="caution">
    <text evidence="1">The sequence shown here is derived from an EMBL/GenBank/DDBJ whole genome shotgun (WGS) entry which is preliminary data.</text>
</comment>
<dbReference type="STRING" id="228230.RMCC_2618"/>
<dbReference type="EMBL" id="BCSY01000042">
    <property type="protein sequence ID" value="GAS95652.1"/>
    <property type="molecule type" value="Genomic_DNA"/>
</dbReference>
<dbReference type="Proteomes" id="UP000069443">
    <property type="component" value="Unassembled WGS sequence"/>
</dbReference>
<organism evidence="1 2">
    <name type="scientific">Mycolicibacterium canariasense</name>
    <name type="common">Mycobacterium canariasense</name>
    <dbReference type="NCBI Taxonomy" id="228230"/>
    <lineage>
        <taxon>Bacteria</taxon>
        <taxon>Bacillati</taxon>
        <taxon>Actinomycetota</taxon>
        <taxon>Actinomycetes</taxon>
        <taxon>Mycobacteriales</taxon>
        <taxon>Mycobacteriaceae</taxon>
        <taxon>Mycolicibacterium</taxon>
    </lineage>
</organism>
<evidence type="ECO:0000313" key="2">
    <source>
        <dbReference type="Proteomes" id="UP000069443"/>
    </source>
</evidence>
<name>A0A100WC97_MYCCR</name>
<dbReference type="RefSeq" id="WP_062656820.1">
    <property type="nucleotide sequence ID" value="NZ_BCSY01000042.1"/>
</dbReference>
<accession>A0A100WC97</accession>
<reference evidence="2" key="1">
    <citation type="journal article" date="2016" name="Genome Announc.">
        <title>Draft Genome Sequences of Five Rapidly Growing Mycobacterium Species, M. thermoresistibile, M. fortuitum subsp. acetamidolyticum, M. canariasense, M. brisbanense, and M. novocastrense.</title>
        <authorList>
            <person name="Katahira K."/>
            <person name="Ogura Y."/>
            <person name="Gotoh Y."/>
            <person name="Hayashi T."/>
        </authorList>
    </citation>
    <scope>NUCLEOTIDE SEQUENCE [LARGE SCALE GENOMIC DNA]</scope>
    <source>
        <strain evidence="2">JCM15298</strain>
    </source>
</reference>
<dbReference type="OrthoDB" id="4762720at2"/>
<gene>
    <name evidence="1" type="ORF">RMCC_2618</name>
</gene>
<evidence type="ECO:0000313" key="1">
    <source>
        <dbReference type="EMBL" id="GAS95652.1"/>
    </source>
</evidence>